<comment type="catalytic activity">
    <reaction evidence="1">
        <text>ATP + H2O = ADP + phosphate + H(+)</text>
        <dbReference type="Rhea" id="RHEA:13065"/>
        <dbReference type="ChEBI" id="CHEBI:15377"/>
        <dbReference type="ChEBI" id="CHEBI:15378"/>
        <dbReference type="ChEBI" id="CHEBI:30616"/>
        <dbReference type="ChEBI" id="CHEBI:43474"/>
        <dbReference type="ChEBI" id="CHEBI:456216"/>
        <dbReference type="EC" id="5.6.2.3"/>
    </reaction>
</comment>
<dbReference type="GO" id="GO:0006281">
    <property type="term" value="P:DNA repair"/>
    <property type="evidence" value="ECO:0007669"/>
    <property type="project" value="UniProtKB-KW"/>
</dbReference>
<name>A0ABD2W336_9HYME</name>
<keyword evidence="5" id="KW-1185">Reference proteome</keyword>
<keyword evidence="1" id="KW-0547">Nucleotide-binding</keyword>
<proteinExistence type="inferred from homology"/>
<keyword evidence="1" id="KW-0067">ATP-binding</keyword>
<dbReference type="Pfam" id="PF14214">
    <property type="entry name" value="Helitron_like_N"/>
    <property type="match status" value="1"/>
</dbReference>
<keyword evidence="1" id="KW-0233">DNA recombination</keyword>
<dbReference type="AlphaFoldDB" id="A0ABD2W336"/>
<comment type="caution">
    <text evidence="4">The sequence shown here is derived from an EMBL/GenBank/DDBJ whole genome shotgun (WGS) entry which is preliminary data.</text>
</comment>
<keyword evidence="1" id="KW-0347">Helicase</keyword>
<dbReference type="Proteomes" id="UP001627154">
    <property type="component" value="Unassembled WGS sequence"/>
</dbReference>
<dbReference type="EMBL" id="JBJJXI010000142">
    <property type="protein sequence ID" value="KAL3386907.1"/>
    <property type="molecule type" value="Genomic_DNA"/>
</dbReference>
<sequence length="1052" mass="123182">MTLLKNEDLQYEIAEKDITDEPDALKCIDSENNNNNNENAMIKINDGGLTKGALLTQKVESDSYYEEFTIYPLHGNKINETDSKPYQMLHVYANPIDYRSNDLDLKCFPDLYPNGIHGQYEFRNTKLNDFYYIKTRLTPKDPRFRTNKQFSFYCLHNNNMRQLNKGIFHKLNITNPKFKYTAGNLLANINNTDFNNDIISIFARLRGTEAYWRRVRNDINCMMFEYGPVTWFITFSPSEWMWSGLREFIRTANGWENDNRSISELIASDPVSASIYIYHTFKAMLDYILSPVNPIGKVLHYYYTCEFQGRGMPHYHCLFWIKDAPVYGSSTNEEVSEFILKYITCRIPNRKISPDLYQKVMDYQQHKYNSYCMRSKKTTTRISKNCRFGFRRPITKILVLRSVESSIANRRKQRRKNKFYDLSRNEHEHYTNDYMPSLLLLWEGNMDAQYASEFSMIVSKYITKYGTKGEKGTAEIDFSDIQSNKSLASRLWSFALRTLNNRECGTLEASCTLLGIPLHETDSNTKVKWLDVRMIRSRRVKFCKDIKKLHPDSTDIFYDSFIDTYYPNRPVELGSFCLYDFAKWYDVVANRPQIKSSEYYPLGKKFCKKRTKPCLINHWKYNPANEPECYYYALLLLFMPWRNTDELKCSKETYTKAYEEKQSDLLKAMQHHTKLNTIREATEFLEKLVEDKMMDKNDRTQSNNDSLPVGCVAIETEMAMKDFQDMMENIEINPEDLKNSVSQLNVDQSRVFEKITSTIQVSNKTLRCFISGPGGTGKSFVIDTLIKWNKIVRGKHSAIIAPTGIAAYNVKGLTIHRLFQISVEPNKTAKFKEFSDGALKKIRQELTNVDLLIIDEISMVSNILLMYIHLRLTEIFNTSEENDGWFGKINIVVFGDLLQLPPVKEDFSFVQLTKEKIEKYVGGMDTFNLWRLFEYNKLTINMRQKNDMRYSEMLSRIRLGYATADDIKLLNERKIRFVHQDSSETIEELCSKLEELPTGTVCLLPKNTMGKELNTAMLRRLPLEEIKLIAKDSFQSDKKLEKNQYYVGKRRQ</sequence>
<dbReference type="GO" id="GO:0006310">
    <property type="term" value="P:DNA recombination"/>
    <property type="evidence" value="ECO:0007669"/>
    <property type="project" value="UniProtKB-KW"/>
</dbReference>
<dbReference type="GO" id="GO:0005524">
    <property type="term" value="F:ATP binding"/>
    <property type="evidence" value="ECO:0007669"/>
    <property type="project" value="UniProtKB-KW"/>
</dbReference>
<dbReference type="PANTHER" id="PTHR47642:SF5">
    <property type="entry name" value="ATP-DEPENDENT DNA HELICASE"/>
    <property type="match status" value="1"/>
</dbReference>
<organism evidence="4 5">
    <name type="scientific">Trichogramma kaykai</name>
    <dbReference type="NCBI Taxonomy" id="54128"/>
    <lineage>
        <taxon>Eukaryota</taxon>
        <taxon>Metazoa</taxon>
        <taxon>Ecdysozoa</taxon>
        <taxon>Arthropoda</taxon>
        <taxon>Hexapoda</taxon>
        <taxon>Insecta</taxon>
        <taxon>Pterygota</taxon>
        <taxon>Neoptera</taxon>
        <taxon>Endopterygota</taxon>
        <taxon>Hymenoptera</taxon>
        <taxon>Apocrita</taxon>
        <taxon>Proctotrupomorpha</taxon>
        <taxon>Chalcidoidea</taxon>
        <taxon>Trichogrammatidae</taxon>
        <taxon>Trichogramma</taxon>
    </lineage>
</organism>
<dbReference type="GO" id="GO:0016787">
    <property type="term" value="F:hydrolase activity"/>
    <property type="evidence" value="ECO:0007669"/>
    <property type="project" value="UniProtKB-KW"/>
</dbReference>
<dbReference type="EC" id="5.6.2.3" evidence="1"/>
<evidence type="ECO:0000259" key="2">
    <source>
        <dbReference type="Pfam" id="PF05970"/>
    </source>
</evidence>
<comment type="cofactor">
    <cofactor evidence="1">
        <name>Mg(2+)</name>
        <dbReference type="ChEBI" id="CHEBI:18420"/>
    </cofactor>
</comment>
<dbReference type="InterPro" id="IPR010285">
    <property type="entry name" value="DNA_helicase_pif1-like_DEAD"/>
</dbReference>
<dbReference type="SUPFAM" id="SSF52540">
    <property type="entry name" value="P-loop containing nucleoside triphosphate hydrolases"/>
    <property type="match status" value="1"/>
</dbReference>
<dbReference type="InterPro" id="IPR027417">
    <property type="entry name" value="P-loop_NTPase"/>
</dbReference>
<keyword evidence="1" id="KW-0227">DNA damage</keyword>
<evidence type="ECO:0000259" key="3">
    <source>
        <dbReference type="Pfam" id="PF14214"/>
    </source>
</evidence>
<protein>
    <recommendedName>
        <fullName evidence="1">ATP-dependent DNA helicase</fullName>
        <ecNumber evidence="1">5.6.2.3</ecNumber>
    </recommendedName>
</protein>
<dbReference type="Pfam" id="PF05970">
    <property type="entry name" value="PIF1"/>
    <property type="match status" value="1"/>
</dbReference>
<feature type="domain" description="Helitron helicase-like" evidence="3">
    <location>
        <begin position="175"/>
        <end position="318"/>
    </location>
</feature>
<dbReference type="PANTHER" id="PTHR47642">
    <property type="entry name" value="ATP-DEPENDENT DNA HELICASE"/>
    <property type="match status" value="1"/>
</dbReference>
<evidence type="ECO:0000313" key="5">
    <source>
        <dbReference type="Proteomes" id="UP001627154"/>
    </source>
</evidence>
<dbReference type="GO" id="GO:0043139">
    <property type="term" value="F:5'-3' DNA helicase activity"/>
    <property type="evidence" value="ECO:0007669"/>
    <property type="project" value="UniProtKB-EC"/>
</dbReference>
<dbReference type="InterPro" id="IPR025476">
    <property type="entry name" value="Helitron_helicase-like"/>
</dbReference>
<accession>A0ABD2W336</accession>
<dbReference type="InterPro" id="IPR051055">
    <property type="entry name" value="PIF1_helicase"/>
</dbReference>
<keyword evidence="1" id="KW-0234">DNA repair</keyword>
<keyword evidence="1" id="KW-0378">Hydrolase</keyword>
<reference evidence="4 5" key="1">
    <citation type="journal article" date="2024" name="bioRxiv">
        <title>A reference genome for Trichogramma kaykai: A tiny desert-dwelling parasitoid wasp with competing sex-ratio distorters.</title>
        <authorList>
            <person name="Culotta J."/>
            <person name="Lindsey A.R."/>
        </authorList>
    </citation>
    <scope>NUCLEOTIDE SEQUENCE [LARGE SCALE GENOMIC DNA]</scope>
    <source>
        <strain evidence="4 5">KSX58</strain>
    </source>
</reference>
<dbReference type="Gene3D" id="3.40.50.300">
    <property type="entry name" value="P-loop containing nucleotide triphosphate hydrolases"/>
    <property type="match status" value="1"/>
</dbReference>
<feature type="domain" description="DNA helicase Pif1-like DEAD-box helicase" evidence="2">
    <location>
        <begin position="743"/>
        <end position="960"/>
    </location>
</feature>
<evidence type="ECO:0000313" key="4">
    <source>
        <dbReference type="EMBL" id="KAL3386907.1"/>
    </source>
</evidence>
<comment type="similarity">
    <text evidence="1">Belongs to the helicase family.</text>
</comment>
<evidence type="ECO:0000256" key="1">
    <source>
        <dbReference type="RuleBase" id="RU363044"/>
    </source>
</evidence>
<gene>
    <name evidence="4" type="ORF">TKK_017681</name>
</gene>